<dbReference type="EMBL" id="JAATEN010000012">
    <property type="protein sequence ID" value="NJQ02164.1"/>
    <property type="molecule type" value="Genomic_DNA"/>
</dbReference>
<name>A0ABX1C5F0_9ACTN</name>
<gene>
    <name evidence="1" type="ORF">HCK00_16860</name>
</gene>
<evidence type="ECO:0000313" key="1">
    <source>
        <dbReference type="EMBL" id="NJQ02164.1"/>
    </source>
</evidence>
<sequence length="63" mass="6869">MTNCEKCGADKRRWPRSCPRCRAGRRREKAAGGAADLALPAGVLEWLWRGVAGAARAVLRAFT</sequence>
<accession>A0ABX1C5F0</accession>
<dbReference type="Proteomes" id="UP000695264">
    <property type="component" value="Unassembled WGS sequence"/>
</dbReference>
<dbReference type="RefSeq" id="WP_168102790.1">
    <property type="nucleotide sequence ID" value="NZ_JAATEN010000012.1"/>
</dbReference>
<proteinExistence type="predicted"/>
<organism evidence="1 2">
    <name type="scientific">Streptomyces zingiberis</name>
    <dbReference type="NCBI Taxonomy" id="2053010"/>
    <lineage>
        <taxon>Bacteria</taxon>
        <taxon>Bacillati</taxon>
        <taxon>Actinomycetota</taxon>
        <taxon>Actinomycetes</taxon>
        <taxon>Kitasatosporales</taxon>
        <taxon>Streptomycetaceae</taxon>
        <taxon>Streptomyces</taxon>
    </lineage>
</organism>
<keyword evidence="2" id="KW-1185">Reference proteome</keyword>
<reference evidence="1 2" key="1">
    <citation type="submission" date="2020-03" db="EMBL/GenBank/DDBJ databases">
        <title>WGS of actinomycetes isolated from Thailand.</title>
        <authorList>
            <person name="Thawai C."/>
        </authorList>
    </citation>
    <scope>NUCLEOTIDE SEQUENCE [LARGE SCALE GENOMIC DNA]</scope>
    <source>
        <strain evidence="1 2">PLAI 1-29</strain>
    </source>
</reference>
<protein>
    <submittedName>
        <fullName evidence="1">Uncharacterized protein</fullName>
    </submittedName>
</protein>
<comment type="caution">
    <text evidence="1">The sequence shown here is derived from an EMBL/GenBank/DDBJ whole genome shotgun (WGS) entry which is preliminary data.</text>
</comment>
<evidence type="ECO:0000313" key="2">
    <source>
        <dbReference type="Proteomes" id="UP000695264"/>
    </source>
</evidence>